<accession>D5L280</accession>
<name>D5L280_9VIRU</name>
<sequence length="71" mass="8473">MTDERRALLTDTEREILETNGESIGEHYTDDYYYTVVSRVRKKIQRLNDDIQALEEHPTLYNELLDEIPDE</sequence>
<evidence type="ECO:0000313" key="1">
    <source>
        <dbReference type="EMBL" id="ADE29139.1"/>
    </source>
</evidence>
<protein>
    <submittedName>
        <fullName evidence="1">Uncharacterized protein</fullName>
    </submittedName>
</protein>
<dbReference type="EMBL" id="GU735118">
    <property type="protein sequence ID" value="ADE29139.1"/>
    <property type="molecule type" value="Genomic_DNA"/>
</dbReference>
<proteinExistence type="predicted"/>
<reference evidence="1" key="1">
    <citation type="journal article" date="2010" name="Environ. Microbiol.">
        <title>The metavirome of a hypersaline environment.</title>
        <authorList>
            <person name="Santos F."/>
            <person name="Yarza P."/>
            <person name="Parro V."/>
            <person name="Briones C."/>
            <person name="Anton J."/>
        </authorList>
    </citation>
    <scope>NUCLEOTIDE SEQUENCE</scope>
</reference>
<organism evidence="1">
    <name type="scientific">uncultured virus</name>
    <dbReference type="NCBI Taxonomy" id="340016"/>
    <lineage>
        <taxon>Viruses</taxon>
        <taxon>environmental samples</taxon>
    </lineage>
</organism>